<dbReference type="PROSITE" id="PS50887">
    <property type="entry name" value="GGDEF"/>
    <property type="match status" value="1"/>
</dbReference>
<dbReference type="NCBIfam" id="TIGR00254">
    <property type="entry name" value="GGDEF"/>
    <property type="match status" value="1"/>
</dbReference>
<gene>
    <name evidence="2" type="ORF">I6U48_28660</name>
</gene>
<dbReference type="InterPro" id="IPR003018">
    <property type="entry name" value="GAF"/>
</dbReference>
<dbReference type="InterPro" id="IPR050469">
    <property type="entry name" value="Diguanylate_Cyclase"/>
</dbReference>
<dbReference type="CDD" id="cd01949">
    <property type="entry name" value="GGDEF"/>
    <property type="match status" value="1"/>
</dbReference>
<dbReference type="GO" id="GO:0052621">
    <property type="term" value="F:diguanylate cyclase activity"/>
    <property type="evidence" value="ECO:0007669"/>
    <property type="project" value="TreeGrafter"/>
</dbReference>
<sequence length="361" mass="41320">MKELDCNCDKYLMLKKEYESYQNTAERTIQSISEKNIELERTLGALSSIVEISRYINMHLSDPNLIQIINDMMLGILGVTYSTMYLMEDDCLCVKVTNITQNSNFLKKGELIKLNKSEAFVLNSQTPIYEENINDLDIHSIIGVPISLADKLLGYIILEQSLYNFFNREHVNFLSSIANQIAVVLENSFLYKKLIKSSEIDSLLDIYNRRYFLEKVQRIIRDNPLHSYSIVMVDLDDFKKVNDTFGHQFGDEVLKKTTKVITNDISSSGIIARYGGEELVIFLYDGENMTEVYKKIDGIRKKISENVVNLGLYRTSITASFGISFYSADSDKLEKMLNIADTRLYEAKRTGKNKVVAGIIK</sequence>
<dbReference type="EMBL" id="JAEEGC010000216">
    <property type="protein sequence ID" value="MBV7276846.1"/>
    <property type="molecule type" value="Genomic_DNA"/>
</dbReference>
<evidence type="ECO:0000313" key="2">
    <source>
        <dbReference type="EMBL" id="MBV7276846.1"/>
    </source>
</evidence>
<feature type="domain" description="GGDEF" evidence="1">
    <location>
        <begin position="226"/>
        <end position="360"/>
    </location>
</feature>
<organism evidence="2 3">
    <name type="scientific">Clostridium thailandense</name>
    <dbReference type="NCBI Taxonomy" id="2794346"/>
    <lineage>
        <taxon>Bacteria</taxon>
        <taxon>Bacillati</taxon>
        <taxon>Bacillota</taxon>
        <taxon>Clostridia</taxon>
        <taxon>Eubacteriales</taxon>
        <taxon>Clostridiaceae</taxon>
        <taxon>Clostridium</taxon>
    </lineage>
</organism>
<dbReference type="InterPro" id="IPR000160">
    <property type="entry name" value="GGDEF_dom"/>
</dbReference>
<evidence type="ECO:0000259" key="1">
    <source>
        <dbReference type="PROSITE" id="PS50887"/>
    </source>
</evidence>
<accession>A0A949WU19</accession>
<dbReference type="PANTHER" id="PTHR45138">
    <property type="entry name" value="REGULATORY COMPONENTS OF SENSORY TRANSDUCTION SYSTEM"/>
    <property type="match status" value="1"/>
</dbReference>
<comment type="caution">
    <text evidence="2">The sequence shown here is derived from an EMBL/GenBank/DDBJ whole genome shotgun (WGS) entry which is preliminary data.</text>
</comment>
<protein>
    <submittedName>
        <fullName evidence="2">Sensor domain-containing diguanylate cyclase</fullName>
    </submittedName>
</protein>
<dbReference type="Pfam" id="PF01590">
    <property type="entry name" value="GAF"/>
    <property type="match status" value="1"/>
</dbReference>
<dbReference type="Proteomes" id="UP000694308">
    <property type="component" value="Unassembled WGS sequence"/>
</dbReference>
<evidence type="ECO:0000313" key="3">
    <source>
        <dbReference type="Proteomes" id="UP000694308"/>
    </source>
</evidence>
<dbReference type="SMART" id="SM00267">
    <property type="entry name" value="GGDEF"/>
    <property type="match status" value="1"/>
</dbReference>
<proteinExistence type="predicted"/>
<dbReference type="Pfam" id="PF00990">
    <property type="entry name" value="GGDEF"/>
    <property type="match status" value="1"/>
</dbReference>
<keyword evidence="3" id="KW-1185">Reference proteome</keyword>
<dbReference type="PANTHER" id="PTHR45138:SF9">
    <property type="entry name" value="DIGUANYLATE CYCLASE DGCM-RELATED"/>
    <property type="match status" value="1"/>
</dbReference>
<dbReference type="RefSeq" id="WP_218323926.1">
    <property type="nucleotide sequence ID" value="NZ_JAEEGC010000216.1"/>
</dbReference>
<dbReference type="AlphaFoldDB" id="A0A949WU19"/>
<reference evidence="2" key="1">
    <citation type="submission" date="2020-12" db="EMBL/GenBank/DDBJ databases">
        <title>Clostridium thailandense sp. nov., a novel acetogenic bacterium isolated from peat land soil in Thailand.</title>
        <authorList>
            <person name="Chaikitkaew S."/>
            <person name="Birkeland N.K."/>
        </authorList>
    </citation>
    <scope>NUCLEOTIDE SEQUENCE</scope>
    <source>
        <strain evidence="2">PL3</strain>
    </source>
</reference>
<name>A0A949WU19_9CLOT</name>